<dbReference type="GO" id="GO:1902404">
    <property type="term" value="P:mitotic actomyosin contractile ring contraction"/>
    <property type="evidence" value="ECO:0007669"/>
    <property type="project" value="EnsemblFungi"/>
</dbReference>
<evidence type="ECO:0000256" key="1">
    <source>
        <dbReference type="ARBA" id="ARBA00022737"/>
    </source>
</evidence>
<dbReference type="InterPro" id="IPR018247">
    <property type="entry name" value="EF_Hand_1_Ca_BS"/>
</dbReference>
<comment type="caution">
    <text evidence="3">The sequence shown here is derived from an EMBL/GenBank/DDBJ whole genome shotgun (WGS) entry which is preliminary data.</text>
</comment>
<dbReference type="Pfam" id="PF13499">
    <property type="entry name" value="EF-hand_7"/>
    <property type="match status" value="1"/>
</dbReference>
<accession>A0A0W0D2Z0</accession>
<evidence type="ECO:0000256" key="2">
    <source>
        <dbReference type="ARBA" id="ARBA00022837"/>
    </source>
</evidence>
<evidence type="ECO:0000313" key="4">
    <source>
        <dbReference type="Proteomes" id="UP000054886"/>
    </source>
</evidence>
<dbReference type="VEuPathDB" id="FungiDB:GW608_G09779"/>
<dbReference type="PROSITE" id="PS50222">
    <property type="entry name" value="EF_HAND_2"/>
    <property type="match status" value="1"/>
</dbReference>
<dbReference type="GO" id="GO:0000142">
    <property type="term" value="C:cellular bud neck contractile ring"/>
    <property type="evidence" value="ECO:0007669"/>
    <property type="project" value="EnsemblFungi"/>
</dbReference>
<dbReference type="VEuPathDB" id="FungiDB:GVI51_G09911"/>
<dbReference type="OrthoDB" id="429467at2759"/>
<dbReference type="EMBL" id="LLZZ01000110">
    <property type="protein sequence ID" value="KTB06214.1"/>
    <property type="molecule type" value="Genomic_DNA"/>
</dbReference>
<sequence>MENSNSLHFDRLTQRQINKLKDAFQLIDEDGDGNISRSDMVKMLASLGQKVTTDDVGKMFKELRDENDAYISFPEFLALMSESICEFPQEDELKECFGIISQNKDLDLPTDKLIKLLEEAGFKNPEEEFKRILATFSANQQLDGSRNFKSNQFIDSLND</sequence>
<proteinExistence type="predicted"/>
<dbReference type="InterPro" id="IPR002048">
    <property type="entry name" value="EF_hand_dom"/>
</dbReference>
<dbReference type="PANTHER" id="PTHR23049">
    <property type="entry name" value="MYOSIN REGULATORY LIGHT CHAIN 2"/>
    <property type="match status" value="1"/>
</dbReference>
<keyword evidence="1" id="KW-0677">Repeat</keyword>
<dbReference type="GO" id="GO:0016460">
    <property type="term" value="C:myosin II complex"/>
    <property type="evidence" value="ECO:0007669"/>
    <property type="project" value="EnsemblFungi"/>
</dbReference>
<evidence type="ECO:0000313" key="3">
    <source>
        <dbReference type="EMBL" id="KTB06214.1"/>
    </source>
</evidence>
<dbReference type="Gene3D" id="1.10.238.10">
    <property type="entry name" value="EF-hand"/>
    <property type="match status" value="2"/>
</dbReference>
<dbReference type="SMART" id="SM00054">
    <property type="entry name" value="EFh"/>
    <property type="match status" value="2"/>
</dbReference>
<dbReference type="InterPro" id="IPR050403">
    <property type="entry name" value="Myosin_RLC"/>
</dbReference>
<name>A0A0W0D2Z0_CANGB</name>
<dbReference type="VEuPathDB" id="FungiDB:B1J91_G10065g"/>
<reference evidence="3 4" key="1">
    <citation type="submission" date="2015-10" db="EMBL/GenBank/DDBJ databases">
        <title>Draft genomes sequences of Candida glabrata isolates 1A, 1B, 2A, 2B, 3A and 3B.</title>
        <authorList>
            <person name="Haavelsrud O.E."/>
            <person name="Gaustad P."/>
        </authorList>
    </citation>
    <scope>NUCLEOTIDE SEQUENCE [LARGE SCALE GENOMIC DNA]</scope>
    <source>
        <strain evidence="3">910700640</strain>
    </source>
</reference>
<dbReference type="InterPro" id="IPR011992">
    <property type="entry name" value="EF-hand-dom_pair"/>
</dbReference>
<keyword evidence="2" id="KW-0106">Calcium</keyword>
<dbReference type="VEuPathDB" id="FungiDB:CAGL0G10065g"/>
<dbReference type="CDD" id="cd00051">
    <property type="entry name" value="EFh"/>
    <property type="match status" value="1"/>
</dbReference>
<dbReference type="AlphaFoldDB" id="A0A0W0D2Z0"/>
<gene>
    <name evidence="3" type="ORF">AO440_001898</name>
</gene>
<dbReference type="PROSITE" id="PS00018">
    <property type="entry name" value="EF_HAND_1"/>
    <property type="match status" value="1"/>
</dbReference>
<dbReference type="Proteomes" id="UP000054886">
    <property type="component" value="Unassembled WGS sequence"/>
</dbReference>
<dbReference type="GO" id="GO:0005509">
    <property type="term" value="F:calcium ion binding"/>
    <property type="evidence" value="ECO:0007669"/>
    <property type="project" value="InterPro"/>
</dbReference>
<dbReference type="GO" id="GO:0032038">
    <property type="term" value="F:myosin II heavy chain binding"/>
    <property type="evidence" value="ECO:0007669"/>
    <property type="project" value="EnsemblFungi"/>
</dbReference>
<dbReference type="FunFam" id="1.10.238.10:FF:000178">
    <property type="entry name" value="Calmodulin-2 A"/>
    <property type="match status" value="1"/>
</dbReference>
<protein>
    <submittedName>
        <fullName evidence="3">Myosin light chain 2</fullName>
    </submittedName>
</protein>
<organism evidence="3 4">
    <name type="scientific">Candida glabrata</name>
    <name type="common">Yeast</name>
    <name type="synonym">Torulopsis glabrata</name>
    <dbReference type="NCBI Taxonomy" id="5478"/>
    <lineage>
        <taxon>Eukaryota</taxon>
        <taxon>Fungi</taxon>
        <taxon>Dikarya</taxon>
        <taxon>Ascomycota</taxon>
        <taxon>Saccharomycotina</taxon>
        <taxon>Saccharomycetes</taxon>
        <taxon>Saccharomycetales</taxon>
        <taxon>Saccharomycetaceae</taxon>
        <taxon>Nakaseomyces</taxon>
    </lineage>
</organism>
<dbReference type="GO" id="GO:0000131">
    <property type="term" value="C:incipient cellular bud site"/>
    <property type="evidence" value="ECO:0007669"/>
    <property type="project" value="EnsemblFungi"/>
</dbReference>
<dbReference type="VEuPathDB" id="FungiDB:GWK60_G09779"/>
<dbReference type="SUPFAM" id="SSF47473">
    <property type="entry name" value="EF-hand"/>
    <property type="match status" value="1"/>
</dbReference>